<organism evidence="4 5">
    <name type="scientific">Heterostelium pallidum (strain ATCC 26659 / Pp 5 / PN500)</name>
    <name type="common">Cellular slime mold</name>
    <name type="synonym">Polysphondylium pallidum</name>
    <dbReference type="NCBI Taxonomy" id="670386"/>
    <lineage>
        <taxon>Eukaryota</taxon>
        <taxon>Amoebozoa</taxon>
        <taxon>Evosea</taxon>
        <taxon>Eumycetozoa</taxon>
        <taxon>Dictyostelia</taxon>
        <taxon>Acytosteliales</taxon>
        <taxon>Acytosteliaceae</taxon>
        <taxon>Heterostelium</taxon>
    </lineage>
</organism>
<feature type="region of interest" description="Disordered" evidence="3">
    <location>
        <begin position="486"/>
        <end position="510"/>
    </location>
</feature>
<evidence type="ECO:0000313" key="5">
    <source>
        <dbReference type="Proteomes" id="UP000001396"/>
    </source>
</evidence>
<name>D3BKV7_HETP5</name>
<protein>
    <recommendedName>
        <fullName evidence="6">Serine/threonine-protein phosphatase 2A 55 kDa regulatory subunit B</fullName>
    </recommendedName>
</protein>
<dbReference type="PRINTS" id="PR00600">
    <property type="entry name" value="PP2APR55"/>
</dbReference>
<evidence type="ECO:0000256" key="1">
    <source>
        <dbReference type="ARBA" id="ARBA00022574"/>
    </source>
</evidence>
<comment type="caution">
    <text evidence="4">The sequence shown here is derived from an EMBL/GenBank/DDBJ whole genome shotgun (WGS) entry which is preliminary data.</text>
</comment>
<keyword evidence="2" id="KW-0677">Repeat</keyword>
<evidence type="ECO:0000256" key="3">
    <source>
        <dbReference type="SAM" id="MobiDB-lite"/>
    </source>
</evidence>
<keyword evidence="1" id="KW-0853">WD repeat</keyword>
<accession>D3BKV7</accession>
<dbReference type="Gene3D" id="2.130.10.10">
    <property type="entry name" value="YVTN repeat-like/Quinoprotein amine dehydrogenase"/>
    <property type="match status" value="1"/>
</dbReference>
<proteinExistence type="predicted"/>
<feature type="region of interest" description="Disordered" evidence="3">
    <location>
        <begin position="357"/>
        <end position="385"/>
    </location>
</feature>
<evidence type="ECO:0000256" key="2">
    <source>
        <dbReference type="ARBA" id="ARBA00022737"/>
    </source>
</evidence>
<dbReference type="InterPro" id="IPR000009">
    <property type="entry name" value="PP2A_PR55"/>
</dbReference>
<dbReference type="STRING" id="670386.D3BKV7"/>
<dbReference type="InterPro" id="IPR036322">
    <property type="entry name" value="WD40_repeat_dom_sf"/>
</dbReference>
<dbReference type="SUPFAM" id="SSF50978">
    <property type="entry name" value="WD40 repeat-like"/>
    <property type="match status" value="1"/>
</dbReference>
<feature type="region of interest" description="Disordered" evidence="3">
    <location>
        <begin position="424"/>
        <end position="445"/>
    </location>
</feature>
<dbReference type="Proteomes" id="UP000001396">
    <property type="component" value="Unassembled WGS sequence"/>
</dbReference>
<sequence>MNHQMLQISTLEFDSSGRYLAVGYSNGSIAIMVKSSGGDDNYSDDTNNNIDVDDMFIMDNDNISSLSSPSGIVNNDIDMMLDRSEQQVDQLHIQQQLQHQLQLQSSTTTSTSTSLSTFDILFYYQAHESGKSYEHEEIFNLNSISINSDCQTFLSSDEFRVYLWDLNIGQQCYNIIDLKPSNIQMLTEIIRVTEFHPLQCNSLIYGTSNGTVKLCDMRISALCNGHSKIYESKQNNQSIFSQYLNSILDLKFNKDGRYFVTRNLESLIIWDINMESKPLATYNLYNQEYLLAKLYDIEIITGSYDNKSLVWNPFTSDSFSFEALPYPHPLHYSSALQQSMIFDDQLVDQHSHQMFSFSSSTTTSPSSIVNEYDDDNDSIGNSSSSNYFTNNPFTLQSPPPLILEQQLLQQQQQQQQQWLKQSNNNILPMPSNSSSSQPLPSPPLPPSALMNSGYLFEPIQIDIYNQFNHIPVRNWSNISNNHINSSPFVNSNNHNQQQQQRNHSSSSSMGVDKLTIKDHLNSMINCISHANGSTALSNKNQLFIYSTT</sequence>
<gene>
    <name evidence="4" type="ORF">PPL_09189</name>
</gene>
<dbReference type="PANTHER" id="PTHR11871">
    <property type="entry name" value="PROTEIN PHOSPHATASE PP2A REGULATORY SUBUNIT B"/>
    <property type="match status" value="1"/>
</dbReference>
<evidence type="ECO:0000313" key="4">
    <source>
        <dbReference type="EMBL" id="EFA78537.1"/>
    </source>
</evidence>
<dbReference type="EMBL" id="ADBJ01000038">
    <property type="protein sequence ID" value="EFA78537.1"/>
    <property type="molecule type" value="Genomic_DNA"/>
</dbReference>
<dbReference type="InterPro" id="IPR015943">
    <property type="entry name" value="WD40/YVTN_repeat-like_dom_sf"/>
</dbReference>
<feature type="compositionally biased region" description="Low complexity" evidence="3">
    <location>
        <begin position="486"/>
        <end position="508"/>
    </location>
</feature>
<feature type="compositionally biased region" description="Low complexity" evidence="3">
    <location>
        <begin position="424"/>
        <end position="438"/>
    </location>
</feature>
<evidence type="ECO:0008006" key="6">
    <source>
        <dbReference type="Google" id="ProtNLM"/>
    </source>
</evidence>
<reference evidence="4 5" key="1">
    <citation type="journal article" date="2011" name="Genome Res.">
        <title>Phylogeny-wide analysis of social amoeba genomes highlights ancient origins for complex intercellular communication.</title>
        <authorList>
            <person name="Heidel A.J."/>
            <person name="Lawal H.M."/>
            <person name="Felder M."/>
            <person name="Schilde C."/>
            <person name="Helps N.R."/>
            <person name="Tunggal B."/>
            <person name="Rivero F."/>
            <person name="John U."/>
            <person name="Schleicher M."/>
            <person name="Eichinger L."/>
            <person name="Platzer M."/>
            <person name="Noegel A.A."/>
            <person name="Schaap P."/>
            <person name="Gloeckner G."/>
        </authorList>
    </citation>
    <scope>NUCLEOTIDE SEQUENCE [LARGE SCALE GENOMIC DNA]</scope>
    <source>
        <strain evidence="5">ATCC 26659 / Pp 5 / PN500</strain>
    </source>
</reference>
<feature type="compositionally biased region" description="Low complexity" evidence="3">
    <location>
        <begin position="357"/>
        <end position="367"/>
    </location>
</feature>
<keyword evidence="5" id="KW-1185">Reference proteome</keyword>
<dbReference type="GO" id="GO:0019888">
    <property type="term" value="F:protein phosphatase regulator activity"/>
    <property type="evidence" value="ECO:0007669"/>
    <property type="project" value="InterPro"/>
</dbReference>
<dbReference type="AlphaFoldDB" id="D3BKV7"/>
<dbReference type="GeneID" id="31364664"/>
<dbReference type="InParanoid" id="D3BKV7"/>
<dbReference type="RefSeq" id="XP_020430661.1">
    <property type="nucleotide sequence ID" value="XM_020579986.1"/>
</dbReference>
<dbReference type="GO" id="GO:0000159">
    <property type="term" value="C:protein phosphatase type 2A complex"/>
    <property type="evidence" value="ECO:0007669"/>
    <property type="project" value="InterPro"/>
</dbReference>